<protein>
    <submittedName>
        <fullName evidence="1">Uncharacterized protein</fullName>
    </submittedName>
</protein>
<dbReference type="AlphaFoldDB" id="A0AAV5LB88"/>
<organism evidence="1 2">
    <name type="scientific">Rubroshorea leprosula</name>
    <dbReference type="NCBI Taxonomy" id="152421"/>
    <lineage>
        <taxon>Eukaryota</taxon>
        <taxon>Viridiplantae</taxon>
        <taxon>Streptophyta</taxon>
        <taxon>Embryophyta</taxon>
        <taxon>Tracheophyta</taxon>
        <taxon>Spermatophyta</taxon>
        <taxon>Magnoliopsida</taxon>
        <taxon>eudicotyledons</taxon>
        <taxon>Gunneridae</taxon>
        <taxon>Pentapetalae</taxon>
        <taxon>rosids</taxon>
        <taxon>malvids</taxon>
        <taxon>Malvales</taxon>
        <taxon>Dipterocarpaceae</taxon>
        <taxon>Rubroshorea</taxon>
    </lineage>
</organism>
<accession>A0AAV5LB88</accession>
<proteinExistence type="predicted"/>
<dbReference type="Proteomes" id="UP001054252">
    <property type="component" value="Unassembled WGS sequence"/>
</dbReference>
<evidence type="ECO:0000313" key="1">
    <source>
        <dbReference type="EMBL" id="GKV34506.1"/>
    </source>
</evidence>
<sequence length="112" mass="11896">MLLHAHNTSAPAVHSRAQPCTPAPSLDPLLLRTSLAPAPALLCALCSCTSPALRPLLLHQPCSAPFAPALAWLYTNLALCTRSPYFAPDPLTLHQISCTLHTDNHASCTPKP</sequence>
<keyword evidence="2" id="KW-1185">Reference proteome</keyword>
<comment type="caution">
    <text evidence="1">The sequence shown here is derived from an EMBL/GenBank/DDBJ whole genome shotgun (WGS) entry which is preliminary data.</text>
</comment>
<evidence type="ECO:0000313" key="2">
    <source>
        <dbReference type="Proteomes" id="UP001054252"/>
    </source>
</evidence>
<gene>
    <name evidence="1" type="ORF">SLEP1_g42877</name>
</gene>
<name>A0AAV5LB88_9ROSI</name>
<reference evidence="1 2" key="1">
    <citation type="journal article" date="2021" name="Commun. Biol.">
        <title>The genome of Shorea leprosula (Dipterocarpaceae) highlights the ecological relevance of drought in aseasonal tropical rainforests.</title>
        <authorList>
            <person name="Ng K.K.S."/>
            <person name="Kobayashi M.J."/>
            <person name="Fawcett J.A."/>
            <person name="Hatakeyama M."/>
            <person name="Paape T."/>
            <person name="Ng C.H."/>
            <person name="Ang C.C."/>
            <person name="Tnah L.H."/>
            <person name="Lee C.T."/>
            <person name="Nishiyama T."/>
            <person name="Sese J."/>
            <person name="O'Brien M.J."/>
            <person name="Copetti D."/>
            <person name="Mohd Noor M.I."/>
            <person name="Ong R.C."/>
            <person name="Putra M."/>
            <person name="Sireger I.Z."/>
            <person name="Indrioko S."/>
            <person name="Kosugi Y."/>
            <person name="Izuno A."/>
            <person name="Isagi Y."/>
            <person name="Lee S.L."/>
            <person name="Shimizu K.K."/>
        </authorList>
    </citation>
    <scope>NUCLEOTIDE SEQUENCE [LARGE SCALE GENOMIC DNA]</scope>
    <source>
        <strain evidence="1">214</strain>
    </source>
</reference>
<dbReference type="EMBL" id="BPVZ01000106">
    <property type="protein sequence ID" value="GKV34506.1"/>
    <property type="molecule type" value="Genomic_DNA"/>
</dbReference>